<sequence>MMTVSELKYRYFFEAMGKVAPSAATNSLPTLANIACSPIKSPPSYWNKQNLPVGSHFSAARGNDRLLFELAYQLESAKPWANKKAPIAL</sequence>
<organism evidence="1 2">
    <name type="scientific">Vibrio tasmaniensis</name>
    <dbReference type="NCBI Taxonomy" id="212663"/>
    <lineage>
        <taxon>Bacteria</taxon>
        <taxon>Pseudomonadati</taxon>
        <taxon>Pseudomonadota</taxon>
        <taxon>Gammaproteobacteria</taxon>
        <taxon>Vibrionales</taxon>
        <taxon>Vibrionaceae</taxon>
        <taxon>Vibrio</taxon>
    </lineage>
</organism>
<dbReference type="Proteomes" id="UP000235579">
    <property type="component" value="Unassembled WGS sequence"/>
</dbReference>
<dbReference type="SUPFAM" id="SSF75304">
    <property type="entry name" value="Amidase signature (AS) enzymes"/>
    <property type="match status" value="1"/>
</dbReference>
<dbReference type="InterPro" id="IPR036928">
    <property type="entry name" value="AS_sf"/>
</dbReference>
<dbReference type="Gene3D" id="3.90.1300.10">
    <property type="entry name" value="Amidase signature (AS) domain"/>
    <property type="match status" value="1"/>
</dbReference>
<dbReference type="EMBL" id="MDBP01000038">
    <property type="protein sequence ID" value="PMP15022.1"/>
    <property type="molecule type" value="Genomic_DNA"/>
</dbReference>
<accession>A0A2N7NJD0</accession>
<evidence type="ECO:0000313" key="1">
    <source>
        <dbReference type="EMBL" id="PMP15022.1"/>
    </source>
</evidence>
<comment type="caution">
    <text evidence="1">The sequence shown here is derived from an EMBL/GenBank/DDBJ whole genome shotgun (WGS) entry which is preliminary data.</text>
</comment>
<protein>
    <submittedName>
        <fullName evidence="1">Uncharacterized protein</fullName>
    </submittedName>
</protein>
<dbReference type="RefSeq" id="WP_032555251.1">
    <property type="nucleotide sequence ID" value="NZ_MDBP01000038.1"/>
</dbReference>
<gene>
    <name evidence="1" type="ORF">BCS92_13495</name>
</gene>
<proteinExistence type="predicted"/>
<name>A0A2N7NJD0_9VIBR</name>
<dbReference type="AlphaFoldDB" id="A0A2N7NJD0"/>
<reference evidence="2" key="1">
    <citation type="submission" date="2016-07" db="EMBL/GenBank/DDBJ databases">
        <title>Nontailed viruses are major unrecognized killers of bacteria in the ocean.</title>
        <authorList>
            <person name="Kauffman K."/>
            <person name="Hussain F."/>
            <person name="Yang J."/>
            <person name="Arevalo P."/>
            <person name="Brown J."/>
            <person name="Cutler M."/>
            <person name="Kelly L."/>
            <person name="Polz M.F."/>
        </authorList>
    </citation>
    <scope>NUCLEOTIDE SEQUENCE [LARGE SCALE GENOMIC DNA]</scope>
    <source>
        <strain evidence="2">10N.222.48.A2</strain>
    </source>
</reference>
<evidence type="ECO:0000313" key="2">
    <source>
        <dbReference type="Proteomes" id="UP000235579"/>
    </source>
</evidence>